<dbReference type="InterPro" id="IPR013249">
    <property type="entry name" value="RNA_pol_sigma70_r4_t2"/>
</dbReference>
<evidence type="ECO:0000313" key="2">
    <source>
        <dbReference type="EMBL" id="UTY40855.1"/>
    </source>
</evidence>
<dbReference type="Proteomes" id="UP001060112">
    <property type="component" value="Chromosome"/>
</dbReference>
<feature type="domain" description="RNA polymerase sigma factor 70 region 4 type 2" evidence="1">
    <location>
        <begin position="2"/>
        <end position="28"/>
    </location>
</feature>
<dbReference type="InterPro" id="IPR036388">
    <property type="entry name" value="WH-like_DNA-bd_sf"/>
</dbReference>
<dbReference type="InterPro" id="IPR013324">
    <property type="entry name" value="RNA_pol_sigma_r3/r4-like"/>
</dbReference>
<dbReference type="Gene3D" id="1.10.10.10">
    <property type="entry name" value="Winged helix-like DNA-binding domain superfamily/Winged helix DNA-binding domain"/>
    <property type="match status" value="1"/>
</dbReference>
<reference evidence="2" key="1">
    <citation type="submission" date="2022-07" db="EMBL/GenBank/DDBJ databases">
        <title>Faecal culturing of patients with breast cancer.</title>
        <authorList>
            <person name="Teng N.M.Y."/>
            <person name="Kiu R."/>
            <person name="Evans R."/>
            <person name="Baker D.J."/>
            <person name="Zenner C."/>
            <person name="Robinson S.D."/>
            <person name="Hall L.J."/>
        </authorList>
    </citation>
    <scope>NUCLEOTIDE SEQUENCE</scope>
    <source>
        <strain evidence="2">LH1062</strain>
    </source>
</reference>
<name>A0ABY5I770_9FIRM</name>
<gene>
    <name evidence="2" type="ORF">NMU03_12515</name>
</gene>
<dbReference type="RefSeq" id="WP_290142341.1">
    <property type="nucleotide sequence ID" value="NZ_CP101620.1"/>
</dbReference>
<evidence type="ECO:0000259" key="1">
    <source>
        <dbReference type="Pfam" id="PF08281"/>
    </source>
</evidence>
<keyword evidence="3" id="KW-1185">Reference proteome</keyword>
<organism evidence="2 3">
    <name type="scientific">Allocoprobacillus halotolerans</name>
    <dbReference type="NCBI Taxonomy" id="2944914"/>
    <lineage>
        <taxon>Bacteria</taxon>
        <taxon>Bacillati</taxon>
        <taxon>Bacillota</taxon>
        <taxon>Erysipelotrichia</taxon>
        <taxon>Erysipelotrichales</taxon>
        <taxon>Erysipelotrichaceae</taxon>
        <taxon>Allocoprobacillus</taxon>
    </lineage>
</organism>
<accession>A0ABY5I770</accession>
<protein>
    <recommendedName>
        <fullName evidence="1">RNA polymerase sigma factor 70 region 4 type 2 domain-containing protein</fullName>
    </recommendedName>
</protein>
<dbReference type="Pfam" id="PF08281">
    <property type="entry name" value="Sigma70_r4_2"/>
    <property type="match status" value="1"/>
</dbReference>
<proteinExistence type="predicted"/>
<dbReference type="EMBL" id="CP101620">
    <property type="protein sequence ID" value="UTY40855.1"/>
    <property type="molecule type" value="Genomic_DNA"/>
</dbReference>
<dbReference type="SUPFAM" id="SSF88659">
    <property type="entry name" value="Sigma3 and sigma4 domains of RNA polymerase sigma factors"/>
    <property type="match status" value="1"/>
</dbReference>
<evidence type="ECO:0000313" key="3">
    <source>
        <dbReference type="Proteomes" id="UP001060112"/>
    </source>
</evidence>
<sequence length="40" mass="4718">MLGYSTREISEILKISSSAIYVRIHRLKNNLKKLQDDVRK</sequence>